<dbReference type="InterPro" id="IPR034068">
    <property type="entry name" value="R3H_sperm-antigen"/>
</dbReference>
<organism evidence="2 3">
    <name type="scientific">Plakobranchus ocellatus</name>
    <dbReference type="NCBI Taxonomy" id="259542"/>
    <lineage>
        <taxon>Eukaryota</taxon>
        <taxon>Metazoa</taxon>
        <taxon>Spiralia</taxon>
        <taxon>Lophotrochozoa</taxon>
        <taxon>Mollusca</taxon>
        <taxon>Gastropoda</taxon>
        <taxon>Heterobranchia</taxon>
        <taxon>Euthyneura</taxon>
        <taxon>Panpulmonata</taxon>
        <taxon>Sacoglossa</taxon>
        <taxon>Placobranchoidea</taxon>
        <taxon>Plakobranchidae</taxon>
        <taxon>Plakobranchus</taxon>
    </lineage>
</organism>
<dbReference type="CDD" id="cd02636">
    <property type="entry name" value="R3H_sperm-antigen"/>
    <property type="match status" value="1"/>
</dbReference>
<evidence type="ECO:0000259" key="1">
    <source>
        <dbReference type="PROSITE" id="PS51061"/>
    </source>
</evidence>
<dbReference type="InterPro" id="IPR036867">
    <property type="entry name" value="R3H_dom_sf"/>
</dbReference>
<dbReference type="SMART" id="SM00393">
    <property type="entry name" value="R3H"/>
    <property type="match status" value="1"/>
</dbReference>
<dbReference type="InterPro" id="IPR017330">
    <property type="entry name" value="SPAG7"/>
</dbReference>
<gene>
    <name evidence="2" type="ORF">PoB_002729500</name>
</gene>
<accession>A0AAV3ZY43</accession>
<dbReference type="Proteomes" id="UP000735302">
    <property type="component" value="Unassembled WGS sequence"/>
</dbReference>
<evidence type="ECO:0000313" key="3">
    <source>
        <dbReference type="Proteomes" id="UP000735302"/>
    </source>
</evidence>
<dbReference type="PANTHER" id="PTHR13498">
    <property type="entry name" value="SPERM ASSOCIATED ANTIGEN 7"/>
    <property type="match status" value="1"/>
</dbReference>
<dbReference type="Pfam" id="PF01424">
    <property type="entry name" value="R3H"/>
    <property type="match status" value="1"/>
</dbReference>
<evidence type="ECO:0000313" key="2">
    <source>
        <dbReference type="EMBL" id="GFO00790.1"/>
    </source>
</evidence>
<dbReference type="SUPFAM" id="SSF82708">
    <property type="entry name" value="R3H domain"/>
    <property type="match status" value="1"/>
</dbReference>
<dbReference type="AlphaFoldDB" id="A0AAV3ZY43"/>
<dbReference type="EMBL" id="BLXT01003145">
    <property type="protein sequence ID" value="GFO00790.1"/>
    <property type="molecule type" value="Genomic_DNA"/>
</dbReference>
<dbReference type="GO" id="GO:0003676">
    <property type="term" value="F:nucleic acid binding"/>
    <property type="evidence" value="ECO:0007669"/>
    <property type="project" value="UniProtKB-UniRule"/>
</dbReference>
<feature type="domain" description="R3H" evidence="1">
    <location>
        <begin position="157"/>
        <end position="220"/>
    </location>
</feature>
<dbReference type="Gene3D" id="3.30.1370.50">
    <property type="entry name" value="R3H-like domain"/>
    <property type="match status" value="1"/>
</dbReference>
<dbReference type="PROSITE" id="PS51061">
    <property type="entry name" value="R3H"/>
    <property type="match status" value="1"/>
</dbReference>
<keyword evidence="3" id="KW-1185">Reference proteome</keyword>
<reference evidence="2 3" key="1">
    <citation type="journal article" date="2021" name="Elife">
        <title>Chloroplast acquisition without the gene transfer in kleptoplastic sea slugs, Plakobranchus ocellatus.</title>
        <authorList>
            <person name="Maeda T."/>
            <person name="Takahashi S."/>
            <person name="Yoshida T."/>
            <person name="Shimamura S."/>
            <person name="Takaki Y."/>
            <person name="Nagai Y."/>
            <person name="Toyoda A."/>
            <person name="Suzuki Y."/>
            <person name="Arimoto A."/>
            <person name="Ishii H."/>
            <person name="Satoh N."/>
            <person name="Nishiyama T."/>
            <person name="Hasebe M."/>
            <person name="Maruyama T."/>
            <person name="Minagawa J."/>
            <person name="Obokata J."/>
            <person name="Shigenobu S."/>
        </authorList>
    </citation>
    <scope>NUCLEOTIDE SEQUENCE [LARGE SCALE GENOMIC DNA]</scope>
</reference>
<dbReference type="InterPro" id="IPR001374">
    <property type="entry name" value="R3H_dom"/>
</dbReference>
<name>A0AAV3ZY43_9GAST</name>
<dbReference type="PANTHER" id="PTHR13498:SF3">
    <property type="entry name" value="SPERM-ASSOCIATED ANTIGEN 7"/>
    <property type="match status" value="1"/>
</dbReference>
<comment type="caution">
    <text evidence="2">The sequence shown here is derived from an EMBL/GenBank/DDBJ whole genome shotgun (WGS) entry which is preliminary data.</text>
</comment>
<protein>
    <submittedName>
        <fullName evidence="2">Sperm-associated antigen 7-like protein</fullName>
    </submittedName>
</protein>
<proteinExistence type="predicted"/>
<sequence length="259" mass="29439">MAELKNSIVKSNESAAGPDGVCYQFLRHLPESCLHILLKLLTNIWTTGDIPPSWREASVVPIPKPGKYPSNPPTIGLLRSKLLVHQGNENMDKLAKAALNKASYSGKLICLSDLKPKVNAYIHTVLQENWDTEEANKLHEVLSNMGEDLHKRGEGAGRKRETVQKRIHEFIKDGKQEKMNFEPMDKVFRAIVHDVAEVAGLTSFSFGEEEEDRYVMLWKKEFAPSDDELLAYRKGEEWNPEKAKELAMHKVCLRYSLQN</sequence>